<evidence type="ECO:0000256" key="1">
    <source>
        <dbReference type="SAM" id="MobiDB-lite"/>
    </source>
</evidence>
<sequence>MSEVRVQHGNPSSEQLAAVLAVLMALGQGAPETAPTAGSARLRAGWDRSRFGGHSPAGSWRSAR</sequence>
<evidence type="ECO:0000313" key="3">
    <source>
        <dbReference type="Proteomes" id="UP001595765"/>
    </source>
</evidence>
<name>A0ABV8HD27_9ACTN</name>
<dbReference type="EMBL" id="JBHSBB010000001">
    <property type="protein sequence ID" value="MFC4029850.1"/>
    <property type="molecule type" value="Genomic_DNA"/>
</dbReference>
<reference evidence="3" key="1">
    <citation type="journal article" date="2019" name="Int. J. Syst. Evol. Microbiol.">
        <title>The Global Catalogue of Microorganisms (GCM) 10K type strain sequencing project: providing services to taxonomists for standard genome sequencing and annotation.</title>
        <authorList>
            <consortium name="The Broad Institute Genomics Platform"/>
            <consortium name="The Broad Institute Genome Sequencing Center for Infectious Disease"/>
            <person name="Wu L."/>
            <person name="Ma J."/>
        </authorList>
    </citation>
    <scope>NUCLEOTIDE SEQUENCE [LARGE SCALE GENOMIC DNA]</scope>
    <source>
        <strain evidence="3">CGMCC 4.7237</strain>
    </source>
</reference>
<dbReference type="Proteomes" id="UP001595765">
    <property type="component" value="Unassembled WGS sequence"/>
</dbReference>
<organism evidence="2 3">
    <name type="scientific">Streptomyces polygonati</name>
    <dbReference type="NCBI Taxonomy" id="1617087"/>
    <lineage>
        <taxon>Bacteria</taxon>
        <taxon>Bacillati</taxon>
        <taxon>Actinomycetota</taxon>
        <taxon>Actinomycetes</taxon>
        <taxon>Kitasatosporales</taxon>
        <taxon>Streptomycetaceae</taxon>
        <taxon>Streptomyces</taxon>
    </lineage>
</organism>
<gene>
    <name evidence="2" type="ORF">ACFO3J_00025</name>
</gene>
<comment type="caution">
    <text evidence="2">The sequence shown here is derived from an EMBL/GenBank/DDBJ whole genome shotgun (WGS) entry which is preliminary data.</text>
</comment>
<protein>
    <submittedName>
        <fullName evidence="2">Acyl-CoA carboxylase subunit epsilon</fullName>
    </submittedName>
</protein>
<dbReference type="InterPro" id="IPR032716">
    <property type="entry name" value="ACC_epsilon"/>
</dbReference>
<accession>A0ABV8HD27</accession>
<evidence type="ECO:0000313" key="2">
    <source>
        <dbReference type="EMBL" id="MFC4029850.1"/>
    </source>
</evidence>
<dbReference type="RefSeq" id="WP_386424393.1">
    <property type="nucleotide sequence ID" value="NZ_JBHSBB010000001.1"/>
</dbReference>
<dbReference type="Pfam" id="PF13822">
    <property type="entry name" value="ACC_epsilon"/>
    <property type="match status" value="1"/>
</dbReference>
<proteinExistence type="predicted"/>
<feature type="region of interest" description="Disordered" evidence="1">
    <location>
        <begin position="31"/>
        <end position="64"/>
    </location>
</feature>
<keyword evidence="3" id="KW-1185">Reference proteome</keyword>